<proteinExistence type="predicted"/>
<sequence length="62" mass="6395">MQRLFLLLLSISVGTMAGIGVIVVLVLGYVSLIPILVAAGIGAALGIPAAWVIARRITAHED</sequence>
<evidence type="ECO:0000256" key="1">
    <source>
        <dbReference type="SAM" id="Phobius"/>
    </source>
</evidence>
<dbReference type="Proteomes" id="UP001218412">
    <property type="component" value="Chromosome"/>
</dbReference>
<gene>
    <name evidence="2" type="ORF">JHW45_09095</name>
</gene>
<reference evidence="2 3" key="1">
    <citation type="submission" date="2021-01" db="EMBL/GenBank/DDBJ databases">
        <title>Biogeographic distribution of Paracoccus.</title>
        <authorList>
            <person name="Hollensteiner J."/>
            <person name="Leineberger J."/>
            <person name="Brinkhoff T."/>
            <person name="Daniel R."/>
        </authorList>
    </citation>
    <scope>NUCLEOTIDE SEQUENCE [LARGE SCALE GENOMIC DNA]</scope>
    <source>
        <strain evidence="2 3">LMG25392</strain>
    </source>
</reference>
<keyword evidence="1" id="KW-0472">Membrane</keyword>
<name>A0ABY7SQJ2_9RHOB</name>
<keyword evidence="1" id="KW-1133">Transmembrane helix</keyword>
<feature type="transmembrane region" description="Helical" evidence="1">
    <location>
        <begin position="7"/>
        <end position="29"/>
    </location>
</feature>
<protein>
    <recommendedName>
        <fullName evidence="4">CTP synthetase</fullName>
    </recommendedName>
</protein>
<evidence type="ECO:0000313" key="3">
    <source>
        <dbReference type="Proteomes" id="UP001218412"/>
    </source>
</evidence>
<organism evidence="2 3">
    <name type="scientific">Paracoccus stylophorae</name>
    <dbReference type="NCBI Taxonomy" id="659350"/>
    <lineage>
        <taxon>Bacteria</taxon>
        <taxon>Pseudomonadati</taxon>
        <taxon>Pseudomonadota</taxon>
        <taxon>Alphaproteobacteria</taxon>
        <taxon>Rhodobacterales</taxon>
        <taxon>Paracoccaceae</taxon>
        <taxon>Paracoccus</taxon>
    </lineage>
</organism>
<feature type="transmembrane region" description="Helical" evidence="1">
    <location>
        <begin position="35"/>
        <end position="54"/>
    </location>
</feature>
<evidence type="ECO:0000313" key="2">
    <source>
        <dbReference type="EMBL" id="WCR09290.1"/>
    </source>
</evidence>
<dbReference type="RefSeq" id="WP_272857399.1">
    <property type="nucleotide sequence ID" value="NZ_CP067134.1"/>
</dbReference>
<evidence type="ECO:0008006" key="4">
    <source>
        <dbReference type="Google" id="ProtNLM"/>
    </source>
</evidence>
<keyword evidence="1" id="KW-0812">Transmembrane</keyword>
<dbReference type="EMBL" id="CP067134">
    <property type="protein sequence ID" value="WCR09290.1"/>
    <property type="molecule type" value="Genomic_DNA"/>
</dbReference>
<accession>A0ABY7SQJ2</accession>
<keyword evidence="3" id="KW-1185">Reference proteome</keyword>